<dbReference type="AlphaFoldDB" id="A0AAP0GDS2"/>
<proteinExistence type="predicted"/>
<keyword evidence="1" id="KW-0812">Transmembrane</keyword>
<gene>
    <name evidence="2" type="ORF">KSP39_PZI004322</name>
</gene>
<keyword evidence="3" id="KW-1185">Reference proteome</keyword>
<name>A0AAP0GDS2_9ASPA</name>
<evidence type="ECO:0000313" key="3">
    <source>
        <dbReference type="Proteomes" id="UP001418222"/>
    </source>
</evidence>
<evidence type="ECO:0000313" key="2">
    <source>
        <dbReference type="EMBL" id="KAK8952601.1"/>
    </source>
</evidence>
<comment type="caution">
    <text evidence="2">The sequence shown here is derived from an EMBL/GenBank/DDBJ whole genome shotgun (WGS) entry which is preliminary data.</text>
</comment>
<accession>A0AAP0GDS2</accession>
<keyword evidence="1" id="KW-0472">Membrane</keyword>
<evidence type="ECO:0000256" key="1">
    <source>
        <dbReference type="SAM" id="Phobius"/>
    </source>
</evidence>
<dbReference type="EMBL" id="JBBWWQ010000003">
    <property type="protein sequence ID" value="KAK8952601.1"/>
    <property type="molecule type" value="Genomic_DNA"/>
</dbReference>
<reference evidence="2 3" key="1">
    <citation type="journal article" date="2022" name="Nat. Plants">
        <title>Genomes of leafy and leafless Platanthera orchids illuminate the evolution of mycoheterotrophy.</title>
        <authorList>
            <person name="Li M.H."/>
            <person name="Liu K.W."/>
            <person name="Li Z."/>
            <person name="Lu H.C."/>
            <person name="Ye Q.L."/>
            <person name="Zhang D."/>
            <person name="Wang J.Y."/>
            <person name="Li Y.F."/>
            <person name="Zhong Z.M."/>
            <person name="Liu X."/>
            <person name="Yu X."/>
            <person name="Liu D.K."/>
            <person name="Tu X.D."/>
            <person name="Liu B."/>
            <person name="Hao Y."/>
            <person name="Liao X.Y."/>
            <person name="Jiang Y.T."/>
            <person name="Sun W.H."/>
            <person name="Chen J."/>
            <person name="Chen Y.Q."/>
            <person name="Ai Y."/>
            <person name="Zhai J.W."/>
            <person name="Wu S.S."/>
            <person name="Zhou Z."/>
            <person name="Hsiao Y.Y."/>
            <person name="Wu W.L."/>
            <person name="Chen Y.Y."/>
            <person name="Lin Y.F."/>
            <person name="Hsu J.L."/>
            <person name="Li C.Y."/>
            <person name="Wang Z.W."/>
            <person name="Zhao X."/>
            <person name="Zhong W.Y."/>
            <person name="Ma X.K."/>
            <person name="Ma L."/>
            <person name="Huang J."/>
            <person name="Chen G.Z."/>
            <person name="Huang M.Z."/>
            <person name="Huang L."/>
            <person name="Peng D.H."/>
            <person name="Luo Y.B."/>
            <person name="Zou S.Q."/>
            <person name="Chen S.P."/>
            <person name="Lan S."/>
            <person name="Tsai W.C."/>
            <person name="Van de Peer Y."/>
            <person name="Liu Z.J."/>
        </authorList>
    </citation>
    <scope>NUCLEOTIDE SEQUENCE [LARGE SCALE GENOMIC DNA]</scope>
    <source>
        <strain evidence="2">Lor287</strain>
    </source>
</reference>
<organism evidence="2 3">
    <name type="scientific">Platanthera zijinensis</name>
    <dbReference type="NCBI Taxonomy" id="2320716"/>
    <lineage>
        <taxon>Eukaryota</taxon>
        <taxon>Viridiplantae</taxon>
        <taxon>Streptophyta</taxon>
        <taxon>Embryophyta</taxon>
        <taxon>Tracheophyta</taxon>
        <taxon>Spermatophyta</taxon>
        <taxon>Magnoliopsida</taxon>
        <taxon>Liliopsida</taxon>
        <taxon>Asparagales</taxon>
        <taxon>Orchidaceae</taxon>
        <taxon>Orchidoideae</taxon>
        <taxon>Orchideae</taxon>
        <taxon>Orchidinae</taxon>
        <taxon>Platanthera</taxon>
    </lineage>
</organism>
<protein>
    <submittedName>
        <fullName evidence="2">Uncharacterized protein</fullName>
    </submittedName>
</protein>
<feature type="transmembrane region" description="Helical" evidence="1">
    <location>
        <begin position="85"/>
        <end position="103"/>
    </location>
</feature>
<sequence>MFQVTDISCQWSPPAFSTAINSDPIIDGVIQVYLVDFHETALPPKVKIYLFVDFIPHLNQRSNLHHYTFQVQQNIHTKITHSLQFLFNIDVIFHILFYLPFFSDVHMA</sequence>
<dbReference type="Proteomes" id="UP001418222">
    <property type="component" value="Unassembled WGS sequence"/>
</dbReference>
<keyword evidence="1" id="KW-1133">Transmembrane helix</keyword>